<keyword evidence="1" id="KW-0245">EGF-like domain</keyword>
<protein>
    <submittedName>
        <fullName evidence="11">CUB domain protein</fullName>
    </submittedName>
</protein>
<dbReference type="GO" id="GO:0046872">
    <property type="term" value="F:metal ion binding"/>
    <property type="evidence" value="ECO:0007669"/>
    <property type="project" value="UniProtKB-KW"/>
</dbReference>
<proteinExistence type="predicted"/>
<dbReference type="Proteomes" id="UP000053766">
    <property type="component" value="Unassembled WGS sequence"/>
</dbReference>
<sequence length="212" mass="23622">MIDYGVGYDYGSVMHYDQFSFSQSGRPTIQTIDRNYQQTIGQRDGPSFMDVKRINLAYCSSTCINKLPCRHGGYTDPKNCAVCRCPTGLSGRLCDQAAPNPSVCGNGARTASSTMQSISVRGATSCSFVIKAPAGRRVYYEVPTFRFTAANLCSKDYLEIKYTADLQRMGARFCRARPANSYSQTDMLIVLYKGSSNTDFRLNYRYGFFIVS</sequence>
<keyword evidence="7" id="KW-1015">Disulfide bond</keyword>
<evidence type="ECO:0000256" key="2">
    <source>
        <dbReference type="ARBA" id="ARBA00022670"/>
    </source>
</evidence>
<name>A0A0D8XZP4_DICVI</name>
<evidence type="ECO:0000256" key="7">
    <source>
        <dbReference type="ARBA" id="ARBA00023157"/>
    </source>
</evidence>
<comment type="caution">
    <text evidence="8">Lacks conserved residue(s) required for the propagation of feature annotation.</text>
</comment>
<dbReference type="PANTHER" id="PTHR10127:SF780">
    <property type="entry name" value="METALLOENDOPEPTIDASE"/>
    <property type="match status" value="1"/>
</dbReference>
<dbReference type="InterPro" id="IPR035914">
    <property type="entry name" value="Sperma_CUB_dom_sf"/>
</dbReference>
<dbReference type="InterPro" id="IPR024079">
    <property type="entry name" value="MetalloPept_cat_dom_sf"/>
</dbReference>
<dbReference type="GO" id="GO:0006508">
    <property type="term" value="P:proteolysis"/>
    <property type="evidence" value="ECO:0007669"/>
    <property type="project" value="UniProtKB-KW"/>
</dbReference>
<dbReference type="SUPFAM" id="SSF49854">
    <property type="entry name" value="Spermadhesin, CUB domain"/>
    <property type="match status" value="1"/>
</dbReference>
<dbReference type="InterPro" id="IPR000742">
    <property type="entry name" value="EGF"/>
</dbReference>
<evidence type="ECO:0000313" key="11">
    <source>
        <dbReference type="EMBL" id="KJH49342.1"/>
    </source>
</evidence>
<dbReference type="PROSITE" id="PS01180">
    <property type="entry name" value="CUB"/>
    <property type="match status" value="1"/>
</dbReference>
<keyword evidence="12" id="KW-1185">Reference proteome</keyword>
<keyword evidence="6" id="KW-0482">Metalloprotease</keyword>
<evidence type="ECO:0000313" key="12">
    <source>
        <dbReference type="Proteomes" id="UP000053766"/>
    </source>
</evidence>
<dbReference type="PANTHER" id="PTHR10127">
    <property type="entry name" value="DISCOIDIN, CUB, EGF, LAMININ , AND ZINC METALLOPROTEASE DOMAIN CONTAINING"/>
    <property type="match status" value="1"/>
</dbReference>
<reference evidence="12" key="2">
    <citation type="journal article" date="2016" name="Sci. Rep.">
        <title>Dictyocaulus viviparus genome, variome and transcriptome elucidate lungworm biology and support future intervention.</title>
        <authorList>
            <person name="McNulty S.N."/>
            <person name="Strube C."/>
            <person name="Rosa B.A."/>
            <person name="Martin J.C."/>
            <person name="Tyagi R."/>
            <person name="Choi Y.J."/>
            <person name="Wang Q."/>
            <person name="Hallsworth Pepin K."/>
            <person name="Zhang X."/>
            <person name="Ozersky P."/>
            <person name="Wilson R.K."/>
            <person name="Sternberg P.W."/>
            <person name="Gasser R.B."/>
            <person name="Mitreva M."/>
        </authorList>
    </citation>
    <scope>NUCLEOTIDE SEQUENCE [LARGE SCALE GENOMIC DNA]</scope>
    <source>
        <strain evidence="12">HannoverDv2000</strain>
    </source>
</reference>
<keyword evidence="3" id="KW-0479">Metal-binding</keyword>
<dbReference type="SMART" id="SM00042">
    <property type="entry name" value="CUB"/>
    <property type="match status" value="1"/>
</dbReference>
<evidence type="ECO:0000256" key="6">
    <source>
        <dbReference type="ARBA" id="ARBA00023049"/>
    </source>
</evidence>
<organism evidence="11 12">
    <name type="scientific">Dictyocaulus viviparus</name>
    <name type="common">Bovine lungworm</name>
    <dbReference type="NCBI Taxonomy" id="29172"/>
    <lineage>
        <taxon>Eukaryota</taxon>
        <taxon>Metazoa</taxon>
        <taxon>Ecdysozoa</taxon>
        <taxon>Nematoda</taxon>
        <taxon>Chromadorea</taxon>
        <taxon>Rhabditida</taxon>
        <taxon>Rhabditina</taxon>
        <taxon>Rhabditomorpha</taxon>
        <taxon>Strongyloidea</taxon>
        <taxon>Metastrongylidae</taxon>
        <taxon>Dictyocaulus</taxon>
    </lineage>
</organism>
<keyword evidence="5" id="KW-0862">Zinc</keyword>
<dbReference type="Pfam" id="PF00431">
    <property type="entry name" value="CUB"/>
    <property type="match status" value="1"/>
</dbReference>
<evidence type="ECO:0000256" key="1">
    <source>
        <dbReference type="ARBA" id="ARBA00022536"/>
    </source>
</evidence>
<dbReference type="InterPro" id="IPR000859">
    <property type="entry name" value="CUB_dom"/>
</dbReference>
<dbReference type="PROSITE" id="PS51864">
    <property type="entry name" value="ASTACIN"/>
    <property type="match status" value="1"/>
</dbReference>
<dbReference type="EMBL" id="KN716238">
    <property type="protein sequence ID" value="KJH49342.1"/>
    <property type="molecule type" value="Genomic_DNA"/>
</dbReference>
<keyword evidence="4" id="KW-0378">Hydrolase</keyword>
<reference evidence="11 12" key="1">
    <citation type="submission" date="2013-11" db="EMBL/GenBank/DDBJ databases">
        <title>Draft genome of the bovine lungworm Dictyocaulus viviparus.</title>
        <authorList>
            <person name="Mitreva M."/>
        </authorList>
    </citation>
    <scope>NUCLEOTIDE SEQUENCE [LARGE SCALE GENOMIC DNA]</scope>
    <source>
        <strain evidence="11 12">HannoverDv2000</strain>
    </source>
</reference>
<dbReference type="PROSITE" id="PS00022">
    <property type="entry name" value="EGF_1"/>
    <property type="match status" value="1"/>
</dbReference>
<dbReference type="STRING" id="29172.A0A0D8XZP4"/>
<dbReference type="Gene3D" id="3.40.390.10">
    <property type="entry name" value="Collagenase (Catalytic Domain)"/>
    <property type="match status" value="1"/>
</dbReference>
<feature type="domain" description="CUB" evidence="9">
    <location>
        <begin position="104"/>
        <end position="212"/>
    </location>
</feature>
<dbReference type="AlphaFoldDB" id="A0A0D8XZP4"/>
<evidence type="ECO:0000256" key="4">
    <source>
        <dbReference type="ARBA" id="ARBA00022801"/>
    </source>
</evidence>
<dbReference type="InterPro" id="IPR001506">
    <property type="entry name" value="Peptidase_M12A"/>
</dbReference>
<evidence type="ECO:0000259" key="10">
    <source>
        <dbReference type="PROSITE" id="PS51864"/>
    </source>
</evidence>
<keyword evidence="2" id="KW-0645">Protease</keyword>
<evidence type="ECO:0000256" key="5">
    <source>
        <dbReference type="ARBA" id="ARBA00022833"/>
    </source>
</evidence>
<dbReference type="OrthoDB" id="5913174at2759"/>
<dbReference type="GO" id="GO:0004222">
    <property type="term" value="F:metalloendopeptidase activity"/>
    <property type="evidence" value="ECO:0007669"/>
    <property type="project" value="InterPro"/>
</dbReference>
<dbReference type="Pfam" id="PF01400">
    <property type="entry name" value="Astacin"/>
    <property type="match status" value="1"/>
</dbReference>
<dbReference type="SUPFAM" id="SSF55486">
    <property type="entry name" value="Metalloproteases ('zincins'), catalytic domain"/>
    <property type="match status" value="1"/>
</dbReference>
<evidence type="ECO:0000256" key="3">
    <source>
        <dbReference type="ARBA" id="ARBA00022723"/>
    </source>
</evidence>
<gene>
    <name evidence="11" type="ORF">DICVIV_04545</name>
</gene>
<feature type="domain" description="Peptidase M12A" evidence="10">
    <location>
        <begin position="1"/>
        <end position="60"/>
    </location>
</feature>
<dbReference type="Gene3D" id="2.60.120.290">
    <property type="entry name" value="Spermadhesin, CUB domain"/>
    <property type="match status" value="1"/>
</dbReference>
<evidence type="ECO:0000256" key="8">
    <source>
        <dbReference type="PROSITE-ProRule" id="PRU00059"/>
    </source>
</evidence>
<evidence type="ECO:0000259" key="9">
    <source>
        <dbReference type="PROSITE" id="PS01180"/>
    </source>
</evidence>
<accession>A0A0D8XZP4</accession>